<proteinExistence type="predicted"/>
<dbReference type="AlphaFoldDB" id="A0AAD3MVF9"/>
<dbReference type="EMBL" id="BRZM01000041">
    <property type="protein sequence ID" value="GLD60562.1"/>
    <property type="molecule type" value="Genomic_DNA"/>
</dbReference>
<comment type="caution">
    <text evidence="2">The sequence shown here is derived from an EMBL/GenBank/DDBJ whole genome shotgun (WGS) entry which is preliminary data.</text>
</comment>
<reference evidence="2" key="1">
    <citation type="submission" date="2022-08" db="EMBL/GenBank/DDBJ databases">
        <title>Genome sequencing of akame (Lates japonicus).</title>
        <authorList>
            <person name="Hashiguchi Y."/>
            <person name="Takahashi H."/>
        </authorList>
    </citation>
    <scope>NUCLEOTIDE SEQUENCE</scope>
    <source>
        <strain evidence="2">Kochi</strain>
    </source>
</reference>
<evidence type="ECO:0000256" key="1">
    <source>
        <dbReference type="SAM" id="MobiDB-lite"/>
    </source>
</evidence>
<keyword evidence="3" id="KW-1185">Reference proteome</keyword>
<gene>
    <name evidence="2" type="ORF">AKAME5_001244900</name>
</gene>
<organism evidence="2 3">
    <name type="scientific">Lates japonicus</name>
    <name type="common">Japanese lates</name>
    <dbReference type="NCBI Taxonomy" id="270547"/>
    <lineage>
        <taxon>Eukaryota</taxon>
        <taxon>Metazoa</taxon>
        <taxon>Chordata</taxon>
        <taxon>Craniata</taxon>
        <taxon>Vertebrata</taxon>
        <taxon>Euteleostomi</taxon>
        <taxon>Actinopterygii</taxon>
        <taxon>Neopterygii</taxon>
        <taxon>Teleostei</taxon>
        <taxon>Neoteleostei</taxon>
        <taxon>Acanthomorphata</taxon>
        <taxon>Carangaria</taxon>
        <taxon>Carangaria incertae sedis</taxon>
        <taxon>Centropomidae</taxon>
        <taxon>Lates</taxon>
    </lineage>
</organism>
<accession>A0AAD3MVF9</accession>
<dbReference type="Proteomes" id="UP001279410">
    <property type="component" value="Unassembled WGS sequence"/>
</dbReference>
<evidence type="ECO:0000313" key="2">
    <source>
        <dbReference type="EMBL" id="GLD60562.1"/>
    </source>
</evidence>
<evidence type="ECO:0000313" key="3">
    <source>
        <dbReference type="Proteomes" id="UP001279410"/>
    </source>
</evidence>
<protein>
    <submittedName>
        <fullName evidence="2">Platelet endothelial cell adhesion molecule isoform X1</fullName>
    </submittedName>
</protein>
<sequence length="81" mass="8904">MGGIHKEGEGQQTLDASWDQDTHGSPVIDGDNGGNGLNRQARRTISGHRSEQPGNQCMSKLKDAFGIVEDWEDNIFFKMDA</sequence>
<name>A0AAD3MVF9_LATJO</name>
<feature type="region of interest" description="Disordered" evidence="1">
    <location>
        <begin position="1"/>
        <end position="57"/>
    </location>
</feature>